<keyword evidence="2" id="KW-1185">Reference proteome</keyword>
<dbReference type="PANTHER" id="PTHR13061:SF29">
    <property type="entry name" value="GAMMA CARBONIC ANHYDRASE-LIKE 1, MITOCHONDRIAL-RELATED"/>
    <property type="match status" value="1"/>
</dbReference>
<dbReference type="SUPFAM" id="SSF51161">
    <property type="entry name" value="Trimeric LpxA-like enzymes"/>
    <property type="match status" value="1"/>
</dbReference>
<dbReference type="AlphaFoldDB" id="A0A7G5FIQ4"/>
<gene>
    <name evidence="1" type="ORF">HW450_08200</name>
</gene>
<reference evidence="1 2" key="1">
    <citation type="submission" date="2020-07" db="EMBL/GenBank/DDBJ databases">
        <title>non toxigenic Corynebacterium sp. nov from a clinical source.</title>
        <authorList>
            <person name="Bernier A.-M."/>
            <person name="Bernard K."/>
        </authorList>
    </citation>
    <scope>NUCLEOTIDE SEQUENCE [LARGE SCALE GENOMIC DNA]</scope>
    <source>
        <strain evidence="2">NML 93-0612</strain>
    </source>
</reference>
<organism evidence="1 2">
    <name type="scientific">Corynebacterium hindlerae</name>
    <dbReference type="NCBI Taxonomy" id="699041"/>
    <lineage>
        <taxon>Bacteria</taxon>
        <taxon>Bacillati</taxon>
        <taxon>Actinomycetota</taxon>
        <taxon>Actinomycetes</taxon>
        <taxon>Mycobacteriales</taxon>
        <taxon>Corynebacteriaceae</taxon>
        <taxon>Corynebacterium</taxon>
    </lineage>
</organism>
<dbReference type="Proteomes" id="UP000515570">
    <property type="component" value="Chromosome"/>
</dbReference>
<sequence>MVILEFNGKAPKIHPDAFVAPNATIIGDVEIGKDASIWYNVVIRADVNKIRIGERTNVQDGSILHVDRDAPCILGDDVTIGHMALIHGTTVGNGTLVGMKSGLLSRSKIGEGCLIAAGAIVLEGQEIPDHTLAAGIPAKVKRENDREFVTHAGHYVELSKEHGRL</sequence>
<name>A0A7G5FIQ4_9CORY</name>
<dbReference type="InterPro" id="IPR050484">
    <property type="entry name" value="Transf_Hexapept/Carb_Anhydrase"/>
</dbReference>
<dbReference type="InterPro" id="IPR011004">
    <property type="entry name" value="Trimer_LpxA-like_sf"/>
</dbReference>
<proteinExistence type="predicted"/>
<evidence type="ECO:0000313" key="1">
    <source>
        <dbReference type="EMBL" id="QMV86495.1"/>
    </source>
</evidence>
<dbReference type="EMBL" id="CP059833">
    <property type="protein sequence ID" value="QMV86495.1"/>
    <property type="molecule type" value="Genomic_DNA"/>
</dbReference>
<dbReference type="CDD" id="cd04645">
    <property type="entry name" value="LbH_gamma_CA_like"/>
    <property type="match status" value="1"/>
</dbReference>
<dbReference type="PANTHER" id="PTHR13061">
    <property type="entry name" value="DYNACTIN SUBUNIT P25"/>
    <property type="match status" value="1"/>
</dbReference>
<dbReference type="Pfam" id="PF00132">
    <property type="entry name" value="Hexapep"/>
    <property type="match status" value="2"/>
</dbReference>
<protein>
    <submittedName>
        <fullName evidence="1">Gamma carbonic anhydrase family protein</fullName>
    </submittedName>
</protein>
<dbReference type="InterPro" id="IPR047324">
    <property type="entry name" value="LbH_gamma_CA-like"/>
</dbReference>
<accession>A0A7G5FIQ4</accession>
<evidence type="ECO:0000313" key="2">
    <source>
        <dbReference type="Proteomes" id="UP000515570"/>
    </source>
</evidence>
<dbReference type="RefSeq" id="WP_182387446.1">
    <property type="nucleotide sequence ID" value="NZ_CP059833.1"/>
</dbReference>
<dbReference type="Gene3D" id="2.160.10.10">
    <property type="entry name" value="Hexapeptide repeat proteins"/>
    <property type="match status" value="1"/>
</dbReference>
<dbReference type="InterPro" id="IPR001451">
    <property type="entry name" value="Hexapep"/>
</dbReference>